<dbReference type="Proteomes" id="UP000178485">
    <property type="component" value="Chromosome i"/>
</dbReference>
<dbReference type="STRING" id="1642646.ING2E5A_1628"/>
<evidence type="ECO:0000256" key="1">
    <source>
        <dbReference type="ARBA" id="ARBA00004571"/>
    </source>
</evidence>
<sequence length="524" mass="58948">MKKIAYLLFSFAFIAHYAFSQGEVEALKYSRTELFGTARSMAMGNAFGALGGDITALSINPAGVAVYRSSEVVGTFGFQQNSAKVGDISEKVNDFNLHNMGFVGYFPLRNDVMPMINFGFSYNKQKTFNNETRAIGTARSTMLEYIADRSYGVDSRLLEMGDNLPDPFIDQPWLSVLGFNAWLINDFQAEDGTFYYEPLDTRGETAIQEIRSSERGYIDSYDFTIGTTINNVLNIGLALNISDIHHSLYTDFLEDFNSGGYTLNNEIVTNGAGVGAKLGVIYRPVNAFRFGLAYHTPTWYSMSEIYQARIDDDLAAYIDDPDYEKGWVNSAKFTNRYDLKTPGKLVLSGATVLGSNFIFSVDYEVMNYKQMKLGVPSVSYGSKEWYDIDNGYIKKDFKTASTVRLGTEYRFTPQFYGRLGYAWMQNPYNTEFSKAGDAAVSGSNTIYRMEGDTHYVTGGLGYRFNRNFYADLAVVYQTQKDQLYPFPNLYTYNGDTRGDLVIDASPFDLKNKSVRGLLTLGYKF</sequence>
<keyword evidence="10" id="KW-1185">Reference proteome</keyword>
<keyword evidence="4" id="KW-0812">Transmembrane</keyword>
<evidence type="ECO:0000256" key="6">
    <source>
        <dbReference type="ARBA" id="ARBA00023136"/>
    </source>
</evidence>
<dbReference type="KEGG" id="pmuc:ING2E5A_1628"/>
<gene>
    <name evidence="9" type="ORF">ING2E5A_1628</name>
</gene>
<dbReference type="EMBL" id="LT608328">
    <property type="protein sequence ID" value="SCM58041.1"/>
    <property type="molecule type" value="Genomic_DNA"/>
</dbReference>
<evidence type="ECO:0000256" key="4">
    <source>
        <dbReference type="ARBA" id="ARBA00022692"/>
    </source>
</evidence>
<evidence type="ECO:0000313" key="10">
    <source>
        <dbReference type="Proteomes" id="UP000178485"/>
    </source>
</evidence>
<dbReference type="AlphaFoldDB" id="A0A1G4G7C8"/>
<comment type="similarity">
    <text evidence="2">Belongs to the OmpP1/FadL family.</text>
</comment>
<evidence type="ECO:0000256" key="7">
    <source>
        <dbReference type="ARBA" id="ARBA00023237"/>
    </source>
</evidence>
<evidence type="ECO:0000256" key="3">
    <source>
        <dbReference type="ARBA" id="ARBA00022452"/>
    </source>
</evidence>
<dbReference type="PANTHER" id="PTHR35093:SF8">
    <property type="entry name" value="OUTER MEMBRANE PROTEIN NMB0088-RELATED"/>
    <property type="match status" value="1"/>
</dbReference>
<comment type="subcellular location">
    <subcellularLocation>
        <location evidence="1">Cell outer membrane</location>
        <topology evidence="1">Multi-pass membrane protein</topology>
    </subcellularLocation>
</comment>
<feature type="signal peptide" evidence="8">
    <location>
        <begin position="1"/>
        <end position="20"/>
    </location>
</feature>
<keyword evidence="3" id="KW-1134">Transmembrane beta strand</keyword>
<evidence type="ECO:0000256" key="2">
    <source>
        <dbReference type="ARBA" id="ARBA00008163"/>
    </source>
</evidence>
<evidence type="ECO:0000256" key="8">
    <source>
        <dbReference type="SAM" id="SignalP"/>
    </source>
</evidence>
<dbReference type="PANTHER" id="PTHR35093">
    <property type="entry name" value="OUTER MEMBRANE PROTEIN NMB0088-RELATED"/>
    <property type="match status" value="1"/>
</dbReference>
<dbReference type="SUPFAM" id="SSF56935">
    <property type="entry name" value="Porins"/>
    <property type="match status" value="1"/>
</dbReference>
<organism evidence="9 10">
    <name type="scientific">Petrimonas mucosa</name>
    <dbReference type="NCBI Taxonomy" id="1642646"/>
    <lineage>
        <taxon>Bacteria</taxon>
        <taxon>Pseudomonadati</taxon>
        <taxon>Bacteroidota</taxon>
        <taxon>Bacteroidia</taxon>
        <taxon>Bacteroidales</taxon>
        <taxon>Dysgonomonadaceae</taxon>
        <taxon>Petrimonas</taxon>
    </lineage>
</organism>
<dbReference type="GO" id="GO:0015483">
    <property type="term" value="F:long-chain fatty acid transporting porin activity"/>
    <property type="evidence" value="ECO:0007669"/>
    <property type="project" value="TreeGrafter"/>
</dbReference>
<reference evidence="9 10" key="1">
    <citation type="submission" date="2016-08" db="EMBL/GenBank/DDBJ databases">
        <authorList>
            <person name="Seilhamer J.J."/>
        </authorList>
    </citation>
    <scope>NUCLEOTIDE SEQUENCE [LARGE SCALE GENOMIC DNA]</scope>
    <source>
        <strain evidence="9">ING2-E5A</strain>
    </source>
</reference>
<name>A0A1G4G7C8_9BACT</name>
<evidence type="ECO:0000313" key="9">
    <source>
        <dbReference type="EMBL" id="SCM58041.1"/>
    </source>
</evidence>
<evidence type="ECO:0008006" key="11">
    <source>
        <dbReference type="Google" id="ProtNLM"/>
    </source>
</evidence>
<dbReference type="Pfam" id="PF03349">
    <property type="entry name" value="Toluene_X"/>
    <property type="match status" value="1"/>
</dbReference>
<dbReference type="InterPro" id="IPR005017">
    <property type="entry name" value="OMPP1/FadL/TodX"/>
</dbReference>
<keyword evidence="6" id="KW-0472">Membrane</keyword>
<accession>A0A1G4G7C8</accession>
<evidence type="ECO:0000256" key="5">
    <source>
        <dbReference type="ARBA" id="ARBA00022729"/>
    </source>
</evidence>
<dbReference type="Gene3D" id="2.40.160.60">
    <property type="entry name" value="Outer membrane protein transport protein (OMPP1/FadL/TodX)"/>
    <property type="match status" value="1"/>
</dbReference>
<proteinExistence type="inferred from homology"/>
<protein>
    <recommendedName>
        <fullName evidence="11">Hemin receptor</fullName>
    </recommendedName>
</protein>
<feature type="chain" id="PRO_5009603900" description="Hemin receptor" evidence="8">
    <location>
        <begin position="21"/>
        <end position="524"/>
    </location>
</feature>
<keyword evidence="5 8" id="KW-0732">Signal</keyword>
<dbReference type="RefSeq" id="WP_071136926.1">
    <property type="nucleotide sequence ID" value="NZ_DUQN01000094.1"/>
</dbReference>
<keyword evidence="7" id="KW-0998">Cell outer membrane</keyword>
<dbReference type="GO" id="GO:0009279">
    <property type="term" value="C:cell outer membrane"/>
    <property type="evidence" value="ECO:0007669"/>
    <property type="project" value="UniProtKB-SubCell"/>
</dbReference>